<dbReference type="InterPro" id="IPR017853">
    <property type="entry name" value="GH"/>
</dbReference>
<protein>
    <submittedName>
        <fullName evidence="5">1,4-beta-N-acetylmuramidase</fullName>
    </submittedName>
</protein>
<comment type="similarity">
    <text evidence="1">Belongs to the glycosyl hydrolase 25 family.</text>
</comment>
<proteinExistence type="inferred from homology"/>
<dbReference type="SMART" id="SM00641">
    <property type="entry name" value="Glyco_25"/>
    <property type="match status" value="1"/>
</dbReference>
<dbReference type="PROSITE" id="PS51904">
    <property type="entry name" value="GLYCOSYL_HYDROL_F25_2"/>
    <property type="match status" value="1"/>
</dbReference>
<evidence type="ECO:0000256" key="1">
    <source>
        <dbReference type="ARBA" id="ARBA00010646"/>
    </source>
</evidence>
<evidence type="ECO:0000256" key="2">
    <source>
        <dbReference type="ARBA" id="ARBA00022801"/>
    </source>
</evidence>
<gene>
    <name evidence="5" type="ORF">FKV70_01570</name>
</gene>
<reference evidence="5 6" key="1">
    <citation type="submission" date="2019-07" db="EMBL/GenBank/DDBJ databases">
        <title>Paenibacillus ottowii sp. nov. isolated from a fermentation system processing bovine manure.</title>
        <authorList>
            <person name="Velazquez L.F."/>
            <person name="Rajbanshi S."/>
            <person name="Guan S."/>
            <person name="Hinchee M."/>
            <person name="Welsh A."/>
        </authorList>
    </citation>
    <scope>NUCLEOTIDE SEQUENCE [LARGE SCALE GENOMIC DNA]</scope>
    <source>
        <strain evidence="5 6">MS2379</strain>
    </source>
</reference>
<dbReference type="Gene3D" id="3.20.20.80">
    <property type="entry name" value="Glycosidases"/>
    <property type="match status" value="1"/>
</dbReference>
<sequence>MQSRSPNAAEGIDVSRYQGTIDWKRVRADGKSFAFIKASQGQRYIDPTFITNAKGIRAAGILLGAYHFVDATTVNAAKAEARHFAEVLDQVGGAKALDLPAVMDYENNPGGLSSAAIHEIALAFLTEFERVSGCKPMVYTGNAFAAHFKAPLGSYKLWIARYSSTRVPSDTTPWKNWDFWQYSDSGRVEGIQGPVDLNVYAGTEAELRQAFAREEGEEPMTAEEKAVFKALQQQVAALENSRDVLKQTLNEQSAYIKKVDQRVAELEARQAMPVPAWAKEAMAAAVAVNPASPIVDTKLPSSYDFYRLLVVLNRLGVFKITK</sequence>
<dbReference type="InterPro" id="IPR018077">
    <property type="entry name" value="Glyco_hydro_fam25_subgr"/>
</dbReference>
<dbReference type="Proteomes" id="UP000319219">
    <property type="component" value="Unassembled WGS sequence"/>
</dbReference>
<evidence type="ECO:0000256" key="3">
    <source>
        <dbReference type="ARBA" id="ARBA00023295"/>
    </source>
</evidence>
<dbReference type="InterPro" id="IPR002053">
    <property type="entry name" value="Glyco_hydro_25"/>
</dbReference>
<organism evidence="5 6">
    <name type="scientific">Paenibacillus ottowii</name>
    <dbReference type="NCBI Taxonomy" id="2315729"/>
    <lineage>
        <taxon>Bacteria</taxon>
        <taxon>Bacillati</taxon>
        <taxon>Bacillota</taxon>
        <taxon>Bacilli</taxon>
        <taxon>Bacillales</taxon>
        <taxon>Paenibacillaceae</taxon>
        <taxon>Paenibacillus</taxon>
    </lineage>
</organism>
<evidence type="ECO:0000313" key="5">
    <source>
        <dbReference type="EMBL" id="TQS01064.1"/>
    </source>
</evidence>
<keyword evidence="4" id="KW-0175">Coiled coil</keyword>
<dbReference type="SUPFAM" id="SSF51445">
    <property type="entry name" value="(Trans)glycosidases"/>
    <property type="match status" value="1"/>
</dbReference>
<dbReference type="EMBL" id="VIJZ01000001">
    <property type="protein sequence ID" value="TQS01064.1"/>
    <property type="molecule type" value="Genomic_DNA"/>
</dbReference>
<dbReference type="PANTHER" id="PTHR34135">
    <property type="entry name" value="LYSOZYME"/>
    <property type="match status" value="1"/>
</dbReference>
<dbReference type="PANTHER" id="PTHR34135:SF2">
    <property type="entry name" value="LYSOZYME"/>
    <property type="match status" value="1"/>
</dbReference>
<dbReference type="CDD" id="cd00599">
    <property type="entry name" value="GH25_muramidase"/>
    <property type="match status" value="1"/>
</dbReference>
<evidence type="ECO:0000256" key="4">
    <source>
        <dbReference type="SAM" id="Coils"/>
    </source>
</evidence>
<comment type="caution">
    <text evidence="5">The sequence shown here is derived from an EMBL/GenBank/DDBJ whole genome shotgun (WGS) entry which is preliminary data.</text>
</comment>
<keyword evidence="6" id="KW-1185">Reference proteome</keyword>
<keyword evidence="3" id="KW-0326">Glycosidase</keyword>
<evidence type="ECO:0000313" key="6">
    <source>
        <dbReference type="Proteomes" id="UP000319219"/>
    </source>
</evidence>
<name>A0ABY3BFN4_9BACL</name>
<feature type="coiled-coil region" evidence="4">
    <location>
        <begin position="228"/>
        <end position="269"/>
    </location>
</feature>
<dbReference type="Pfam" id="PF01183">
    <property type="entry name" value="Glyco_hydro_25"/>
    <property type="match status" value="1"/>
</dbReference>
<keyword evidence="2" id="KW-0378">Hydrolase</keyword>
<dbReference type="RefSeq" id="WP_142611626.1">
    <property type="nucleotide sequence ID" value="NZ_VIJZ01000001.1"/>
</dbReference>
<accession>A0ABY3BFN4</accession>